<dbReference type="PANTHER" id="PTHR35792:SF2">
    <property type="entry name" value="GENERAL STRESS PROTEIN"/>
    <property type="match status" value="1"/>
</dbReference>
<evidence type="ECO:0000313" key="2">
    <source>
        <dbReference type="EMBL" id="CAF23350.1"/>
    </source>
</evidence>
<gene>
    <name evidence="2" type="ORF">PC_RS09860</name>
</gene>
<dbReference type="OrthoDB" id="21966at2"/>
<keyword evidence="3" id="KW-1185">Reference proteome</keyword>
<dbReference type="Proteomes" id="UP000000529">
    <property type="component" value="Chromosome"/>
</dbReference>
<evidence type="ECO:0008006" key="4">
    <source>
        <dbReference type="Google" id="ProtNLM"/>
    </source>
</evidence>
<dbReference type="InterPro" id="IPR024623">
    <property type="entry name" value="YtxH"/>
</dbReference>
<dbReference type="RefSeq" id="WP_011175176.1">
    <property type="nucleotide sequence ID" value="NC_005861.2"/>
</dbReference>
<dbReference type="STRING" id="264201.pc0626"/>
<keyword evidence="1" id="KW-1133">Transmembrane helix</keyword>
<proteinExistence type="predicted"/>
<organism evidence="2 3">
    <name type="scientific">Protochlamydia amoebophila (strain UWE25)</name>
    <dbReference type="NCBI Taxonomy" id="264201"/>
    <lineage>
        <taxon>Bacteria</taxon>
        <taxon>Pseudomonadati</taxon>
        <taxon>Chlamydiota</taxon>
        <taxon>Chlamydiia</taxon>
        <taxon>Parachlamydiales</taxon>
        <taxon>Parachlamydiaceae</taxon>
        <taxon>Candidatus Protochlamydia</taxon>
    </lineage>
</organism>
<evidence type="ECO:0000256" key="1">
    <source>
        <dbReference type="SAM" id="Phobius"/>
    </source>
</evidence>
<protein>
    <recommendedName>
        <fullName evidence="4">YtxH domain-containing protein</fullName>
    </recommendedName>
</protein>
<dbReference type="EMBL" id="BX908798">
    <property type="protein sequence ID" value="CAF23350.1"/>
    <property type="molecule type" value="Genomic_DNA"/>
</dbReference>
<sequence length="224" mass="24644">MTSKTTHTKDFFAGAVIGSLLGGVTALLTAPKAGKRLRQEMNDFYSDVSDQSHDIADNISKKTRSVMKSFGSHSNELADKAKCLYCGVKKMMGCEQEEEEETCTKDLMMGGVIGGVLGAVVGLLLAPKSGSELRDDIVEGCEKVSDKTRGMADQFSKNGKKMAATAYSKTNKWLELAKGIVHEWTDEAEEKSENFTSQAKHRMDDLMDWAALGYRVWQGINKKR</sequence>
<dbReference type="InterPro" id="IPR052928">
    <property type="entry name" value="Desiccation-related_membrane"/>
</dbReference>
<dbReference type="KEGG" id="pcu:PC_RS09860"/>
<dbReference type="eggNOG" id="COG4980">
    <property type="taxonomic scope" value="Bacteria"/>
</dbReference>
<dbReference type="HOGENOM" id="CLU_1389054_0_0_0"/>
<name>Q6MDJ9_PARUW</name>
<accession>Q6MDJ9</accession>
<dbReference type="Pfam" id="PF12732">
    <property type="entry name" value="YtxH"/>
    <property type="match status" value="2"/>
</dbReference>
<evidence type="ECO:0000313" key="3">
    <source>
        <dbReference type="Proteomes" id="UP000000529"/>
    </source>
</evidence>
<keyword evidence="1" id="KW-0812">Transmembrane</keyword>
<dbReference type="PANTHER" id="PTHR35792">
    <property type="entry name" value="GENERAL STRESS PROTEIN"/>
    <property type="match status" value="1"/>
</dbReference>
<reference evidence="2 3" key="1">
    <citation type="journal article" date="2004" name="Science">
        <title>Illuminating the evolutionary history of chlamydiae.</title>
        <authorList>
            <person name="Horn M."/>
            <person name="Collingro A."/>
            <person name="Schmitz-Esser S."/>
            <person name="Beier C.L."/>
            <person name="Purkhold U."/>
            <person name="Fartmann B."/>
            <person name="Brandt P."/>
            <person name="Nyakatura G.J."/>
            <person name="Droege M."/>
            <person name="Frishman D."/>
            <person name="Rattei T."/>
            <person name="Mewes H."/>
            <person name="Wagner M."/>
        </authorList>
    </citation>
    <scope>NUCLEOTIDE SEQUENCE [LARGE SCALE GENOMIC DNA]</scope>
    <source>
        <strain evidence="2 3">UWE25</strain>
    </source>
</reference>
<keyword evidence="1" id="KW-0472">Membrane</keyword>
<feature type="transmembrane region" description="Helical" evidence="1">
    <location>
        <begin position="12"/>
        <end position="30"/>
    </location>
</feature>
<dbReference type="AlphaFoldDB" id="Q6MDJ9"/>